<keyword evidence="3 6" id="KW-0255">Endonuclease</keyword>
<dbReference type="OrthoDB" id="9810867at2"/>
<dbReference type="Pfam" id="PF00825">
    <property type="entry name" value="Ribonuclease_P"/>
    <property type="match status" value="1"/>
</dbReference>
<keyword evidence="9" id="KW-1185">Reference proteome</keyword>
<proteinExistence type="inferred from homology"/>
<sequence length="122" mass="13981">MEKTVILNQNRDFQLLYQRGKKIASPYAIIYLRKTRRKYNRLGITVGKKVGCAVKRSRARRVIRQAYRETEHLMPVGMDMVIVALPSIVGIRSTQLRDYLAGSGVRRIRKLVEPPSEGGKPK</sequence>
<dbReference type="InterPro" id="IPR020568">
    <property type="entry name" value="Ribosomal_Su5_D2-typ_SF"/>
</dbReference>
<evidence type="ECO:0000313" key="8">
    <source>
        <dbReference type="EMBL" id="ERJ96029.1"/>
    </source>
</evidence>
<comment type="similarity">
    <text evidence="6">Belongs to the RnpA family.</text>
</comment>
<dbReference type="STRING" id="411473.RUMCAL_01562"/>
<dbReference type="PATRIC" id="fig|411473.3.peg.1272"/>
<keyword evidence="5 6" id="KW-0694">RNA-binding</keyword>
<dbReference type="InterPro" id="IPR000100">
    <property type="entry name" value="RNase_P"/>
</dbReference>
<dbReference type="HAMAP" id="MF_00227">
    <property type="entry name" value="RNase_P"/>
    <property type="match status" value="1"/>
</dbReference>
<dbReference type="NCBIfam" id="TIGR00188">
    <property type="entry name" value="rnpA"/>
    <property type="match status" value="1"/>
</dbReference>
<dbReference type="Gene3D" id="3.30.230.10">
    <property type="match status" value="1"/>
</dbReference>
<dbReference type="GO" id="GO:0004526">
    <property type="term" value="F:ribonuclease P activity"/>
    <property type="evidence" value="ECO:0007669"/>
    <property type="project" value="UniProtKB-UniRule"/>
</dbReference>
<dbReference type="SUPFAM" id="SSF54211">
    <property type="entry name" value="Ribosomal protein S5 domain 2-like"/>
    <property type="match status" value="1"/>
</dbReference>
<keyword evidence="4 6" id="KW-0378">Hydrolase</keyword>
<evidence type="ECO:0000256" key="3">
    <source>
        <dbReference type="ARBA" id="ARBA00022759"/>
    </source>
</evidence>
<keyword evidence="1 6" id="KW-0819">tRNA processing</keyword>
<comment type="function">
    <text evidence="6">RNaseP catalyzes the removal of the 5'-leader sequence from pre-tRNA to produce the mature 5'-terminus. It can also cleave other RNA substrates such as 4.5S RNA. The protein component plays an auxiliary but essential role in vivo by binding to the 5'-leader sequence and broadening the substrate specificity of the ribozyme.</text>
</comment>
<protein>
    <recommendedName>
        <fullName evidence="6 7">Ribonuclease P protein component</fullName>
        <shortName evidence="6">RNase P protein</shortName>
        <shortName evidence="6">RNaseP protein</shortName>
        <ecNumber evidence="6 7">3.1.26.5</ecNumber>
    </recommendedName>
    <alternativeName>
        <fullName evidence="6">Protein C5</fullName>
    </alternativeName>
</protein>
<gene>
    <name evidence="6" type="primary">rnpA</name>
    <name evidence="8" type="ORF">RUMCAL_01562</name>
</gene>
<reference evidence="8 9" key="1">
    <citation type="submission" date="2013-07" db="EMBL/GenBank/DDBJ databases">
        <authorList>
            <person name="Weinstock G."/>
            <person name="Sodergren E."/>
            <person name="Wylie T."/>
            <person name="Fulton L."/>
            <person name="Fulton R."/>
            <person name="Fronick C."/>
            <person name="O'Laughlin M."/>
            <person name="Godfrey J."/>
            <person name="Miner T."/>
            <person name="Herter B."/>
            <person name="Appelbaum E."/>
            <person name="Cordes M."/>
            <person name="Lek S."/>
            <person name="Wollam A."/>
            <person name="Pepin K.H."/>
            <person name="Palsikar V.B."/>
            <person name="Mitreva M."/>
            <person name="Wilson R.K."/>
        </authorList>
    </citation>
    <scope>NUCLEOTIDE SEQUENCE [LARGE SCALE GENOMIC DNA]</scope>
    <source>
        <strain evidence="8 9">ATCC 27760</strain>
    </source>
</reference>
<evidence type="ECO:0000256" key="6">
    <source>
        <dbReference type="HAMAP-Rule" id="MF_00227"/>
    </source>
</evidence>
<dbReference type="GO" id="GO:0042781">
    <property type="term" value="F:3'-tRNA processing endoribonuclease activity"/>
    <property type="evidence" value="ECO:0007669"/>
    <property type="project" value="TreeGrafter"/>
</dbReference>
<dbReference type="PANTHER" id="PTHR33992:SF1">
    <property type="entry name" value="RIBONUCLEASE P PROTEIN COMPONENT"/>
    <property type="match status" value="1"/>
</dbReference>
<keyword evidence="2 6" id="KW-0540">Nuclease</keyword>
<comment type="catalytic activity">
    <reaction evidence="6">
        <text>Endonucleolytic cleavage of RNA, removing 5'-extranucleotides from tRNA precursor.</text>
        <dbReference type="EC" id="3.1.26.5"/>
    </reaction>
</comment>
<organism evidence="8 9">
    <name type="scientific">Ruminococcus callidus ATCC 27760</name>
    <dbReference type="NCBI Taxonomy" id="411473"/>
    <lineage>
        <taxon>Bacteria</taxon>
        <taxon>Bacillati</taxon>
        <taxon>Bacillota</taxon>
        <taxon>Clostridia</taxon>
        <taxon>Eubacteriales</taxon>
        <taxon>Oscillospiraceae</taxon>
        <taxon>Ruminococcus</taxon>
    </lineage>
</organism>
<dbReference type="InterPro" id="IPR014721">
    <property type="entry name" value="Ribsml_uS5_D2-typ_fold_subgr"/>
</dbReference>
<dbReference type="EMBL" id="AWVF01000190">
    <property type="protein sequence ID" value="ERJ96029.1"/>
    <property type="molecule type" value="Genomic_DNA"/>
</dbReference>
<evidence type="ECO:0000313" key="9">
    <source>
        <dbReference type="Proteomes" id="UP000016662"/>
    </source>
</evidence>
<dbReference type="GO" id="GO:0030677">
    <property type="term" value="C:ribonuclease P complex"/>
    <property type="evidence" value="ECO:0007669"/>
    <property type="project" value="TreeGrafter"/>
</dbReference>
<evidence type="ECO:0000256" key="2">
    <source>
        <dbReference type="ARBA" id="ARBA00022722"/>
    </source>
</evidence>
<dbReference type="AlphaFoldDB" id="U2M2R5"/>
<dbReference type="GO" id="GO:0001682">
    <property type="term" value="P:tRNA 5'-leader removal"/>
    <property type="evidence" value="ECO:0007669"/>
    <property type="project" value="UniProtKB-UniRule"/>
</dbReference>
<evidence type="ECO:0000256" key="1">
    <source>
        <dbReference type="ARBA" id="ARBA00022694"/>
    </source>
</evidence>
<dbReference type="EC" id="3.1.26.5" evidence="6 7"/>
<dbReference type="eggNOG" id="COG0594">
    <property type="taxonomic scope" value="Bacteria"/>
</dbReference>
<dbReference type="Proteomes" id="UP000016662">
    <property type="component" value="Unassembled WGS sequence"/>
</dbReference>
<dbReference type="HOGENOM" id="CLU_117179_9_4_9"/>
<dbReference type="PANTHER" id="PTHR33992">
    <property type="entry name" value="RIBONUCLEASE P PROTEIN COMPONENT"/>
    <property type="match status" value="1"/>
</dbReference>
<evidence type="ECO:0000256" key="4">
    <source>
        <dbReference type="ARBA" id="ARBA00022801"/>
    </source>
</evidence>
<dbReference type="GO" id="GO:0000049">
    <property type="term" value="F:tRNA binding"/>
    <property type="evidence" value="ECO:0007669"/>
    <property type="project" value="UniProtKB-UniRule"/>
</dbReference>
<comment type="subunit">
    <text evidence="6">Consists of a catalytic RNA component (M1 or rnpB) and a protein subunit.</text>
</comment>
<name>U2M2R5_9FIRM</name>
<evidence type="ECO:0000256" key="5">
    <source>
        <dbReference type="ARBA" id="ARBA00022884"/>
    </source>
</evidence>
<accession>U2M2R5</accession>
<dbReference type="RefSeq" id="WP_021683033.1">
    <property type="nucleotide sequence ID" value="NZ_KI260453.1"/>
</dbReference>
<evidence type="ECO:0000256" key="7">
    <source>
        <dbReference type="NCBIfam" id="TIGR00188"/>
    </source>
</evidence>
<comment type="caution">
    <text evidence="8">The sequence shown here is derived from an EMBL/GenBank/DDBJ whole genome shotgun (WGS) entry which is preliminary data.</text>
</comment>